<protein>
    <submittedName>
        <fullName evidence="1">Uncharacterized protein</fullName>
    </submittedName>
</protein>
<organism evidence="1">
    <name type="scientific">Rhizophagus irregularis (strain DAOM 181602 / DAOM 197198 / MUCL 43194)</name>
    <name type="common">Arbuscular mycorrhizal fungus</name>
    <name type="synonym">Glomus intraradices</name>
    <dbReference type="NCBI Taxonomy" id="747089"/>
    <lineage>
        <taxon>Eukaryota</taxon>
        <taxon>Fungi</taxon>
        <taxon>Fungi incertae sedis</taxon>
        <taxon>Mucoromycota</taxon>
        <taxon>Glomeromycotina</taxon>
        <taxon>Glomeromycetes</taxon>
        <taxon>Glomerales</taxon>
        <taxon>Glomeraceae</taxon>
        <taxon>Rhizophagus</taxon>
    </lineage>
</organism>
<reference evidence="1" key="1">
    <citation type="submission" date="2013-07" db="EMBL/GenBank/DDBJ databases">
        <title>The genome of an arbuscular mycorrhizal fungus provides insights into the evolution of the oldest plant symbiosis.</title>
        <authorList>
            <consortium name="DOE Joint Genome Institute"/>
            <person name="Tisserant E."/>
            <person name="Malbreil M."/>
            <person name="Kuo A."/>
            <person name="Kohler A."/>
            <person name="Symeonidi A."/>
            <person name="Balestrini R."/>
            <person name="Charron P."/>
            <person name="Duensing N."/>
            <person name="Frei-dit-Frey N."/>
            <person name="Gianinazzi-Pearson V."/>
            <person name="Gilbert B."/>
            <person name="Handa Y."/>
            <person name="Hijri M."/>
            <person name="Kaul R."/>
            <person name="Kawaguchi M."/>
            <person name="Krajinski F."/>
            <person name="Lammers P."/>
            <person name="Lapierre D."/>
            <person name="Masclaux F.G."/>
            <person name="Murat C."/>
            <person name="Morin E."/>
            <person name="Ndikumana S."/>
            <person name="Pagni M."/>
            <person name="Petitpierre D."/>
            <person name="Requena N."/>
            <person name="Rosikiewicz P."/>
            <person name="Riley R."/>
            <person name="Saito K."/>
            <person name="San Clemente H."/>
            <person name="Shapiro H."/>
            <person name="van Tuinen D."/>
            <person name="Becard G."/>
            <person name="Bonfante P."/>
            <person name="Paszkowski U."/>
            <person name="Shachar-Hill Y."/>
            <person name="Young J.P."/>
            <person name="Sanders I.R."/>
            <person name="Henrissat B."/>
            <person name="Rensing S.A."/>
            <person name="Grigoriev I.V."/>
            <person name="Corradi N."/>
            <person name="Roux C."/>
            <person name="Martin F."/>
        </authorList>
    </citation>
    <scope>NUCLEOTIDE SEQUENCE</scope>
    <source>
        <strain evidence="1">DAOM 197198</strain>
    </source>
</reference>
<sequence>MSYGDYRDFKRIWISKEAIERKQYPENKKISQEITKINSNLQNYDNQIQESGGSNK</sequence>
<gene>
    <name evidence="1" type="ORF">GLOINDRAFT_32705</name>
</gene>
<proteinExistence type="predicted"/>
<evidence type="ECO:0000313" key="1">
    <source>
        <dbReference type="EMBL" id="ESA07572.1"/>
    </source>
</evidence>
<dbReference type="AlphaFoldDB" id="U9TJI0"/>
<accession>U9TJI0</accession>
<name>U9TJI0_RHIID</name>
<dbReference type="EMBL" id="KI290160">
    <property type="protein sequence ID" value="ESA07572.1"/>
    <property type="molecule type" value="Genomic_DNA"/>
</dbReference>
<dbReference type="HOGENOM" id="CLU_3015364_0_0_1"/>